<keyword evidence="1" id="KW-0378">Hydrolase</keyword>
<feature type="signal peptide" evidence="3">
    <location>
        <begin position="1"/>
        <end position="30"/>
    </location>
</feature>
<dbReference type="InterPro" id="IPR050789">
    <property type="entry name" value="Diverse_Enzym_Activities"/>
</dbReference>
<feature type="transmembrane region" description="Helical" evidence="2">
    <location>
        <begin position="493"/>
        <end position="513"/>
    </location>
</feature>
<feature type="domain" description="Beta-lactamase-related" evidence="4">
    <location>
        <begin position="46"/>
        <end position="362"/>
    </location>
</feature>
<feature type="chain" id="PRO_5038669333" evidence="3">
    <location>
        <begin position="31"/>
        <end position="629"/>
    </location>
</feature>
<feature type="transmembrane region" description="Helical" evidence="2">
    <location>
        <begin position="606"/>
        <end position="626"/>
    </location>
</feature>
<dbReference type="GO" id="GO:0016787">
    <property type="term" value="F:hydrolase activity"/>
    <property type="evidence" value="ECO:0007669"/>
    <property type="project" value="UniProtKB-KW"/>
</dbReference>
<dbReference type="Proteomes" id="UP000824005">
    <property type="component" value="Unassembled WGS sequence"/>
</dbReference>
<evidence type="ECO:0000259" key="4">
    <source>
        <dbReference type="Pfam" id="PF00144"/>
    </source>
</evidence>
<keyword evidence="2" id="KW-1133">Transmembrane helix</keyword>
<gene>
    <name evidence="5" type="ORF">H9830_12270</name>
</gene>
<evidence type="ECO:0000313" key="5">
    <source>
        <dbReference type="EMBL" id="HIY67037.1"/>
    </source>
</evidence>
<feature type="transmembrane region" description="Helical" evidence="2">
    <location>
        <begin position="534"/>
        <end position="557"/>
    </location>
</feature>
<keyword evidence="3" id="KW-0732">Signal</keyword>
<proteinExistence type="predicted"/>
<organism evidence="5 6">
    <name type="scientific">Candidatus Agrococcus pullicola</name>
    <dbReference type="NCBI Taxonomy" id="2838429"/>
    <lineage>
        <taxon>Bacteria</taxon>
        <taxon>Bacillati</taxon>
        <taxon>Actinomycetota</taxon>
        <taxon>Actinomycetes</taxon>
        <taxon>Micrococcales</taxon>
        <taxon>Microbacteriaceae</taxon>
        <taxon>Agrococcus</taxon>
    </lineage>
</organism>
<keyword evidence="2" id="KW-0472">Membrane</keyword>
<dbReference type="Pfam" id="PF00144">
    <property type="entry name" value="Beta-lactamase"/>
    <property type="match status" value="1"/>
</dbReference>
<dbReference type="PANTHER" id="PTHR43283">
    <property type="entry name" value="BETA-LACTAMASE-RELATED"/>
    <property type="match status" value="1"/>
</dbReference>
<dbReference type="AlphaFoldDB" id="A0A9D2CA80"/>
<evidence type="ECO:0000256" key="1">
    <source>
        <dbReference type="ARBA" id="ARBA00022801"/>
    </source>
</evidence>
<evidence type="ECO:0000313" key="6">
    <source>
        <dbReference type="Proteomes" id="UP000824005"/>
    </source>
</evidence>
<dbReference type="Gene3D" id="3.40.710.10">
    <property type="entry name" value="DD-peptidase/beta-lactamase superfamily"/>
    <property type="match status" value="1"/>
</dbReference>
<name>A0A9D2CA80_9MICO</name>
<evidence type="ECO:0000256" key="3">
    <source>
        <dbReference type="SAM" id="SignalP"/>
    </source>
</evidence>
<dbReference type="InterPro" id="IPR012338">
    <property type="entry name" value="Beta-lactam/transpept-like"/>
</dbReference>
<dbReference type="PANTHER" id="PTHR43283:SF11">
    <property type="entry name" value="BETA-LACTAMASE-RELATED DOMAIN-CONTAINING PROTEIN"/>
    <property type="match status" value="1"/>
</dbReference>
<dbReference type="EMBL" id="DXDC01000370">
    <property type="protein sequence ID" value="HIY67037.1"/>
    <property type="molecule type" value="Genomic_DNA"/>
</dbReference>
<comment type="caution">
    <text evidence="5">The sequence shown here is derived from an EMBL/GenBank/DDBJ whole genome shotgun (WGS) entry which is preliminary data.</text>
</comment>
<dbReference type="SUPFAM" id="SSF56601">
    <property type="entry name" value="beta-lactamase/transpeptidase-like"/>
    <property type="match status" value="1"/>
</dbReference>
<accession>A0A9D2CA80</accession>
<evidence type="ECO:0000256" key="2">
    <source>
        <dbReference type="SAM" id="Phobius"/>
    </source>
</evidence>
<protein>
    <submittedName>
        <fullName evidence="5">Beta-lactamase family protein</fullName>
    </submittedName>
</protein>
<keyword evidence="2" id="KW-0812">Transmembrane</keyword>
<reference evidence="5" key="2">
    <citation type="submission" date="2021-04" db="EMBL/GenBank/DDBJ databases">
        <authorList>
            <person name="Gilroy R."/>
        </authorList>
    </citation>
    <scope>NUCLEOTIDE SEQUENCE</scope>
    <source>
        <strain evidence="5">ChiGjej1B1-98</strain>
    </source>
</reference>
<dbReference type="InterPro" id="IPR001466">
    <property type="entry name" value="Beta-lactam-related"/>
</dbReference>
<sequence>MNISRPRNGVRAVATLALTIALILTSPALAAATPEHEDLRDRIEALIGQHLGETTPGAMVAVVDAEGSVVTETRGWSDPVAEVPLTPETRTPVASVSKVVTALTALQLHHAGILDLDSDIRDSLPLDDRRGSAADGPVTGRHLLTHHSGLAEPLLLHPAPDADDGGTLLSALTDNPPRLEYPSGAGLHYSPLQGYALLGAAIEEATNGTFDAAVREWVFDPVGAESADFTAPSPQDGDVQMSTLGDDGWSHTDWIEVAERPAAALTWSTQDAAALLHSMVSGEGLAQEVIAEATAPAIRPAHGGGGHTQVFFESHRADLPVLEHAGAGGLAWLALIPEAEIGVFAAVTTEDPAAAEFTDAVLDEVAQWAVDTGRAIQTPQPAEGMPAIVPEWAADVDPVVPVGTFQEQLFAGRGPEALLRSVTGQFTVRADGDDLVIGDRLLRATATPGRWCDERGCLAGVRTDDGAVLLLRSDGGMLQQTLREAPWWADMRFVIASVIGTLLLAGFAIGGAMRAWSNRRNDRTAPTAVARRVALAWSAVSLALIGSTLAFIAAPMTADAAAHLDGNGLVVWLLRTGTAVQLALGALWFVMMILRWPKLRPLRRALVVPTAVIGIAMSIVLASWALPGT</sequence>
<feature type="transmembrane region" description="Helical" evidence="2">
    <location>
        <begin position="569"/>
        <end position="594"/>
    </location>
</feature>
<reference evidence="5" key="1">
    <citation type="journal article" date="2021" name="PeerJ">
        <title>Extensive microbial diversity within the chicken gut microbiome revealed by metagenomics and culture.</title>
        <authorList>
            <person name="Gilroy R."/>
            <person name="Ravi A."/>
            <person name="Getino M."/>
            <person name="Pursley I."/>
            <person name="Horton D.L."/>
            <person name="Alikhan N.F."/>
            <person name="Baker D."/>
            <person name="Gharbi K."/>
            <person name="Hall N."/>
            <person name="Watson M."/>
            <person name="Adriaenssens E.M."/>
            <person name="Foster-Nyarko E."/>
            <person name="Jarju S."/>
            <person name="Secka A."/>
            <person name="Antonio M."/>
            <person name="Oren A."/>
            <person name="Chaudhuri R.R."/>
            <person name="La Ragione R."/>
            <person name="Hildebrand F."/>
            <person name="Pallen M.J."/>
        </authorList>
    </citation>
    <scope>NUCLEOTIDE SEQUENCE</scope>
    <source>
        <strain evidence="5">ChiGjej1B1-98</strain>
    </source>
</reference>